<dbReference type="GO" id="GO:0008171">
    <property type="term" value="F:O-methyltransferase activity"/>
    <property type="evidence" value="ECO:0007669"/>
    <property type="project" value="InterPro"/>
</dbReference>
<evidence type="ECO:0000256" key="2">
    <source>
        <dbReference type="ARBA" id="ARBA00022679"/>
    </source>
</evidence>
<organism evidence="8 9">
    <name type="scientific">Handroanthus impetiginosus</name>
    <dbReference type="NCBI Taxonomy" id="429701"/>
    <lineage>
        <taxon>Eukaryota</taxon>
        <taxon>Viridiplantae</taxon>
        <taxon>Streptophyta</taxon>
        <taxon>Embryophyta</taxon>
        <taxon>Tracheophyta</taxon>
        <taxon>Spermatophyta</taxon>
        <taxon>Magnoliopsida</taxon>
        <taxon>eudicotyledons</taxon>
        <taxon>Gunneridae</taxon>
        <taxon>Pentapetalae</taxon>
        <taxon>asterids</taxon>
        <taxon>lamiids</taxon>
        <taxon>Lamiales</taxon>
        <taxon>Bignoniaceae</taxon>
        <taxon>Crescentiina</taxon>
        <taxon>Tabebuia alliance</taxon>
        <taxon>Handroanthus</taxon>
    </lineage>
</organism>
<dbReference type="EMBL" id="NKXS01005150">
    <property type="protein sequence ID" value="PIN04439.1"/>
    <property type="molecule type" value="Genomic_DNA"/>
</dbReference>
<dbReference type="PIRSF" id="PIRSF005739">
    <property type="entry name" value="O-mtase"/>
    <property type="match status" value="1"/>
</dbReference>
<proteinExistence type="inferred from homology"/>
<dbReference type="InterPro" id="IPR036390">
    <property type="entry name" value="WH_DNA-bd_sf"/>
</dbReference>
<comment type="caution">
    <text evidence="8">The sequence shown here is derived from an EMBL/GenBank/DDBJ whole genome shotgun (WGS) entry which is preliminary data.</text>
</comment>
<dbReference type="OrthoDB" id="1606438at2759"/>
<evidence type="ECO:0000256" key="3">
    <source>
        <dbReference type="ARBA" id="ARBA00022691"/>
    </source>
</evidence>
<dbReference type="InterPro" id="IPR001077">
    <property type="entry name" value="COMT_C"/>
</dbReference>
<dbReference type="InterPro" id="IPR029063">
    <property type="entry name" value="SAM-dependent_MTases_sf"/>
</dbReference>
<evidence type="ECO:0000313" key="9">
    <source>
        <dbReference type="Proteomes" id="UP000231279"/>
    </source>
</evidence>
<protein>
    <submittedName>
        <fullName evidence="8">Hydroxyindole-O-methyltransferase</fullName>
    </submittedName>
</protein>
<sequence length="339" mass="37595">MVLDEEAQAGADVLLRIAAELEIPDIVKNHGAPISLSDLSAAVEVPADKLYRIMRFLIHHRIFKKTERPESKVSNDVVYYTHTPLSLLLTMDNVGPFMLLQGGPDRMSRGIMEVLKSRNCPDCKTPNRESTWGDPGYATKEFTDAMACHATVATSVIIENCPEAFRGIGTLVDVGSRHGMALGMLIKAFPWIKGISFDLPVIVAKAPPVDGVQFVRGSMLETIPKADAIMLMWILHHWSDEACINILKKCKAVPADTGKAMFSKADQIGNRLIIVEAILNEEDEYTSARLSLDMIMMATMIEGKERTYKEWVHLLMAAGFSKHNVRDIKTLVSVIEAYP</sequence>
<keyword evidence="1 8" id="KW-0489">Methyltransferase</keyword>
<name>A0A2G9GGN4_9LAMI</name>
<comment type="similarity">
    <text evidence="4">Belongs to the class I-like SAM-binding methyltransferase superfamily. Cation-independent O-methyltransferase family. COMT subfamily.</text>
</comment>
<evidence type="ECO:0000259" key="7">
    <source>
        <dbReference type="Pfam" id="PF08100"/>
    </source>
</evidence>
<dbReference type="InterPro" id="IPR016461">
    <property type="entry name" value="COMT-like"/>
</dbReference>
<dbReference type="GO" id="GO:0046983">
    <property type="term" value="F:protein dimerization activity"/>
    <property type="evidence" value="ECO:0007669"/>
    <property type="project" value="InterPro"/>
</dbReference>
<dbReference type="STRING" id="429701.A0A2G9GGN4"/>
<dbReference type="AlphaFoldDB" id="A0A2G9GGN4"/>
<dbReference type="PROSITE" id="PS51683">
    <property type="entry name" value="SAM_OMT_II"/>
    <property type="match status" value="1"/>
</dbReference>
<dbReference type="PANTHER" id="PTHR11746">
    <property type="entry name" value="O-METHYLTRANSFERASE"/>
    <property type="match status" value="1"/>
</dbReference>
<evidence type="ECO:0000256" key="1">
    <source>
        <dbReference type="ARBA" id="ARBA00022603"/>
    </source>
</evidence>
<dbReference type="Pfam" id="PF00891">
    <property type="entry name" value="Methyltransf_2"/>
    <property type="match status" value="1"/>
</dbReference>
<evidence type="ECO:0000256" key="5">
    <source>
        <dbReference type="PIRSR" id="PIRSR005739-1"/>
    </source>
</evidence>
<dbReference type="InterPro" id="IPR036388">
    <property type="entry name" value="WH-like_DNA-bd_sf"/>
</dbReference>
<accession>A0A2G9GGN4</accession>
<dbReference type="SUPFAM" id="SSF46785">
    <property type="entry name" value="Winged helix' DNA-binding domain"/>
    <property type="match status" value="1"/>
</dbReference>
<dbReference type="Gene3D" id="1.10.10.10">
    <property type="entry name" value="Winged helix-like DNA-binding domain superfamily/Winged helix DNA-binding domain"/>
    <property type="match status" value="1"/>
</dbReference>
<feature type="domain" description="O-methyltransferase dimerisation" evidence="7">
    <location>
        <begin position="15"/>
        <end position="90"/>
    </location>
</feature>
<evidence type="ECO:0000259" key="6">
    <source>
        <dbReference type="Pfam" id="PF00891"/>
    </source>
</evidence>
<reference evidence="9" key="1">
    <citation type="journal article" date="2018" name="Gigascience">
        <title>Genome assembly of the Pink Ipe (Handroanthus impetiginosus, Bignoniaceae), a highly valued, ecologically keystone Neotropical timber forest tree.</title>
        <authorList>
            <person name="Silva-Junior O.B."/>
            <person name="Grattapaglia D."/>
            <person name="Novaes E."/>
            <person name="Collevatti R.G."/>
        </authorList>
    </citation>
    <scope>NUCLEOTIDE SEQUENCE [LARGE SCALE GENOMIC DNA]</scope>
    <source>
        <strain evidence="9">cv. UFG-1</strain>
    </source>
</reference>
<dbReference type="SUPFAM" id="SSF53335">
    <property type="entry name" value="S-adenosyl-L-methionine-dependent methyltransferases"/>
    <property type="match status" value="1"/>
</dbReference>
<dbReference type="Pfam" id="PF08100">
    <property type="entry name" value="Dimerisation"/>
    <property type="match status" value="1"/>
</dbReference>
<keyword evidence="3" id="KW-0949">S-adenosyl-L-methionine</keyword>
<dbReference type="InterPro" id="IPR012967">
    <property type="entry name" value="COMT_dimerisation"/>
</dbReference>
<dbReference type="Proteomes" id="UP000231279">
    <property type="component" value="Unassembled WGS sequence"/>
</dbReference>
<feature type="active site" description="Proton acceptor" evidence="5">
    <location>
        <position position="236"/>
    </location>
</feature>
<dbReference type="GO" id="GO:0032259">
    <property type="term" value="P:methylation"/>
    <property type="evidence" value="ECO:0007669"/>
    <property type="project" value="UniProtKB-KW"/>
</dbReference>
<keyword evidence="2 8" id="KW-0808">Transferase</keyword>
<dbReference type="Gene3D" id="3.40.50.150">
    <property type="entry name" value="Vaccinia Virus protein VP39"/>
    <property type="match status" value="1"/>
</dbReference>
<evidence type="ECO:0000256" key="4">
    <source>
        <dbReference type="ARBA" id="ARBA00034481"/>
    </source>
</evidence>
<keyword evidence="9" id="KW-1185">Reference proteome</keyword>
<evidence type="ECO:0000313" key="8">
    <source>
        <dbReference type="EMBL" id="PIN04439.1"/>
    </source>
</evidence>
<gene>
    <name evidence="8" type="ORF">CDL12_23024</name>
</gene>
<feature type="domain" description="O-methyltransferase C-terminal" evidence="6">
    <location>
        <begin position="139"/>
        <end position="321"/>
    </location>
</feature>